<dbReference type="Proteomes" id="UP000326780">
    <property type="component" value="Chromosome"/>
</dbReference>
<protein>
    <submittedName>
        <fullName evidence="2">DUF1302 family protein</fullName>
    </submittedName>
</protein>
<dbReference type="InterPro" id="IPR010727">
    <property type="entry name" value="DUF1302"/>
</dbReference>
<evidence type="ECO:0000313" key="3">
    <source>
        <dbReference type="Proteomes" id="UP000326780"/>
    </source>
</evidence>
<dbReference type="Pfam" id="PF06980">
    <property type="entry name" value="DUF1302"/>
    <property type="match status" value="1"/>
</dbReference>
<keyword evidence="1" id="KW-0732">Signal</keyword>
<feature type="signal peptide" evidence="1">
    <location>
        <begin position="1"/>
        <end position="39"/>
    </location>
</feature>
<dbReference type="EMBL" id="CP045644">
    <property type="protein sequence ID" value="QFZ85057.1"/>
    <property type="molecule type" value="Genomic_DNA"/>
</dbReference>
<evidence type="ECO:0000313" key="2">
    <source>
        <dbReference type="EMBL" id="QFZ85057.1"/>
    </source>
</evidence>
<reference evidence="2 3" key="1">
    <citation type="submission" date="2019-10" db="EMBL/GenBank/DDBJ databases">
        <title>Complete genome sequence of Variovorax paradoxus 5C-2.</title>
        <authorList>
            <person name="Gogoleva N.E."/>
            <person name="Balkin A.S."/>
        </authorList>
    </citation>
    <scope>NUCLEOTIDE SEQUENCE [LARGE SCALE GENOMIC DNA]</scope>
    <source>
        <strain evidence="2 3">5C-2</strain>
    </source>
</reference>
<dbReference type="AlphaFoldDB" id="A0A5Q0M886"/>
<accession>A0A5Q0M886</accession>
<proteinExistence type="predicted"/>
<name>A0A5Q0M886_VARPD</name>
<gene>
    <name evidence="2" type="ORF">GFK26_20985</name>
</gene>
<evidence type="ECO:0000256" key="1">
    <source>
        <dbReference type="SAM" id="SignalP"/>
    </source>
</evidence>
<feature type="chain" id="PRO_5025024384" evidence="1">
    <location>
        <begin position="40"/>
        <end position="577"/>
    </location>
</feature>
<organism evidence="2 3">
    <name type="scientific">Variovorax paradoxus</name>
    <dbReference type="NCBI Taxonomy" id="34073"/>
    <lineage>
        <taxon>Bacteria</taxon>
        <taxon>Pseudomonadati</taxon>
        <taxon>Pseudomonadota</taxon>
        <taxon>Betaproteobacteria</taxon>
        <taxon>Burkholderiales</taxon>
        <taxon>Comamonadaceae</taxon>
        <taxon>Variovorax</taxon>
    </lineage>
</organism>
<sequence>MQGGFKKERGDNMMRMDSPRHCRIAGALAAALSSAGVHAVELDLPDSDWSVRFDNTVKGGLMYRTQPAAPALVNSFRPLVPGVPASAFPQALNLNAGNDNFRDRGLVSKRVDLLSELDVVYRKDFGFRLSGASWYDAAYDGTTRALDSMNGQTPTNEFARSTRNLAGRKAELMDAFVFGNWDLGSGRKLSLRLGQHALQYGESLFFGENGIARAQGPIDVHKLLSSPNAQFKESLRPVPQLSGQLQITPDVAVSGYVQFGWKADRLPPAGSYFSASNLVWGDPTLPQFLDIPNVGNFALQPGGDRKPKDSGQFGMQLKWRLEDTDLGFYAARYHDKSGLLYGQLNPGGVAGPGGTLPGNWYYRFPDAVKVYGLSATRSIGDFNFAAEGSIRDDMPLRSPGVVYGFFPGQPEPRYAKGRTAHINLSTLASFGPSIIARESTLLAEIAWNRILHMTDPDGAIDKDRTRDATALQMVFTPTYRQIAPGLDLSVPIGLRYTLDGRSAITTWDARGNGTASIGLAGNYLGVWQFALTYTHYIGKATPFIDYSPTLTGGSPQFGQGNAVADRSFVSLTLSRTF</sequence>